<comment type="caution">
    <text evidence="2">The sequence shown here is derived from an EMBL/GenBank/DDBJ whole genome shotgun (WGS) entry which is preliminary data.</text>
</comment>
<feature type="transmembrane region" description="Helical" evidence="1">
    <location>
        <begin position="12"/>
        <end position="35"/>
    </location>
</feature>
<name>A0A256F4G1_9HYPH</name>
<dbReference type="Pfam" id="PF06059">
    <property type="entry name" value="DUF930"/>
    <property type="match status" value="1"/>
</dbReference>
<evidence type="ECO:0000313" key="3">
    <source>
        <dbReference type="Proteomes" id="UP000216345"/>
    </source>
</evidence>
<sequence length="148" mass="16625">MKFFSALIPNSAIARLLSFVTVSFGAMSVVVSLSAPSMAMTALEKAQLEKLDPATRLEQRCDVEAMERISRDERKFSVDKVLAYAFSDPVAGNNSIQADGAAFRSREHWYKLAFVCKTDNEHINVVSFDYDIGDEVPQDQWDKHYLVP</sequence>
<keyword evidence="1" id="KW-0472">Membrane</keyword>
<dbReference type="Proteomes" id="UP000216345">
    <property type="component" value="Unassembled WGS sequence"/>
</dbReference>
<evidence type="ECO:0008006" key="4">
    <source>
        <dbReference type="Google" id="ProtNLM"/>
    </source>
</evidence>
<protein>
    <recommendedName>
        <fullName evidence="4">DUF930 domain-containing protein</fullName>
    </recommendedName>
</protein>
<keyword evidence="1" id="KW-0812">Transmembrane</keyword>
<keyword evidence="1" id="KW-1133">Transmembrane helix</keyword>
<evidence type="ECO:0000313" key="2">
    <source>
        <dbReference type="EMBL" id="OYR09728.1"/>
    </source>
</evidence>
<reference evidence="2 3" key="1">
    <citation type="submission" date="2017-07" db="EMBL/GenBank/DDBJ databases">
        <title>Phylogenetic study on the rhizospheric bacterium Ochrobactrum sp. A44.</title>
        <authorList>
            <person name="Krzyzanowska D.M."/>
            <person name="Ossowicki A."/>
            <person name="Rajewska M."/>
            <person name="Maciag T."/>
            <person name="Kaczynski Z."/>
            <person name="Czerwicka M."/>
            <person name="Jafra S."/>
        </authorList>
    </citation>
    <scope>NUCLEOTIDE SEQUENCE [LARGE SCALE GENOMIC DNA]</scope>
    <source>
        <strain evidence="2 3">PR17</strain>
    </source>
</reference>
<evidence type="ECO:0000256" key="1">
    <source>
        <dbReference type="SAM" id="Phobius"/>
    </source>
</evidence>
<dbReference type="AlphaFoldDB" id="A0A256F4G1"/>
<dbReference type="InterPro" id="IPR009273">
    <property type="entry name" value="DUF930"/>
</dbReference>
<keyword evidence="3" id="KW-1185">Reference proteome</keyword>
<gene>
    <name evidence="2" type="ORF">CEV32_2159</name>
</gene>
<organism evidence="2 3">
    <name type="scientific">Brucella rhizosphaerae</name>
    <dbReference type="NCBI Taxonomy" id="571254"/>
    <lineage>
        <taxon>Bacteria</taxon>
        <taxon>Pseudomonadati</taxon>
        <taxon>Pseudomonadota</taxon>
        <taxon>Alphaproteobacteria</taxon>
        <taxon>Hyphomicrobiales</taxon>
        <taxon>Brucellaceae</taxon>
        <taxon>Brucella/Ochrobactrum group</taxon>
        <taxon>Brucella</taxon>
    </lineage>
</organism>
<proteinExistence type="predicted"/>
<dbReference type="eggNOG" id="ENOG5032WE5">
    <property type="taxonomic scope" value="Bacteria"/>
</dbReference>
<accession>A0A256F4G1</accession>
<dbReference type="EMBL" id="NNRK01000034">
    <property type="protein sequence ID" value="OYR09728.1"/>
    <property type="molecule type" value="Genomic_DNA"/>
</dbReference>